<dbReference type="InterPro" id="IPR019734">
    <property type="entry name" value="TPR_rpt"/>
</dbReference>
<dbReference type="Gene3D" id="1.25.40.10">
    <property type="entry name" value="Tetratricopeptide repeat domain"/>
    <property type="match status" value="2"/>
</dbReference>
<keyword evidence="5" id="KW-1185">Reference proteome</keyword>
<keyword evidence="1" id="KW-0677">Repeat</keyword>
<dbReference type="Pfam" id="PF13432">
    <property type="entry name" value="TPR_16"/>
    <property type="match status" value="1"/>
</dbReference>
<evidence type="ECO:0000256" key="3">
    <source>
        <dbReference type="PROSITE-ProRule" id="PRU00339"/>
    </source>
</evidence>
<dbReference type="EMBL" id="MJAT01000036">
    <property type="protein sequence ID" value="OEH84823.1"/>
    <property type="molecule type" value="Genomic_DNA"/>
</dbReference>
<keyword evidence="2 3" id="KW-0802">TPR repeat</keyword>
<evidence type="ECO:0000313" key="5">
    <source>
        <dbReference type="Proteomes" id="UP000095255"/>
    </source>
</evidence>
<organism evidence="4 5">
    <name type="scientific">Desulfuribacillus stibiiarsenatis</name>
    <dbReference type="NCBI Taxonomy" id="1390249"/>
    <lineage>
        <taxon>Bacteria</taxon>
        <taxon>Bacillati</taxon>
        <taxon>Bacillota</taxon>
        <taxon>Desulfuribacillia</taxon>
        <taxon>Desulfuribacillales</taxon>
        <taxon>Desulfuribacillaceae</taxon>
        <taxon>Desulfuribacillus</taxon>
    </lineage>
</organism>
<dbReference type="STRING" id="1390249.BHU72_08305"/>
<sequence length="468" mass="54847">MSSNYYFDDLFEKLVQIHESLDTASVEEKIQLNDEISMILKEGDDIYKQWMILQEYVEILNNEYKLTNHKQNQDGSKELNETKLSATNTNTVYWMADEDSVAKFRKGLGYFDLLMFENSVPYFKQTVEQDPNFIMARVYLGISYMSIGKEKEAEQELKKALLFSEPHDPYFALTNHAIGCLYAQTKQYDLSQKYFEQVVENAPDFKNAYFNLGATHYNRKKYTAAIPIFMQGLESNQNDWEIGFLLGKCYLYTLDFKQAIYHLKRSYDLSLKTVVGLSLGKAYELTNQLEMANQLYLQLADLHPLDSQIQYRIAWLSIFKEQYNIAKMKILKAITLDPENKTYAFTLGWIYLQSGESLLAEKTFQLLYNHEQPKFFALIGLSKAYTLQHQYDRAYQYLIDGLQQNKEKNYLGILAYHLGCLWLERKDYKKSLNSFKASLNYSPKIIESSFYIQVLNKIIHRKVMKTCS</sequence>
<dbReference type="SUPFAM" id="SSF48452">
    <property type="entry name" value="TPR-like"/>
    <property type="match status" value="1"/>
</dbReference>
<dbReference type="InterPro" id="IPR011990">
    <property type="entry name" value="TPR-like_helical_dom_sf"/>
</dbReference>
<dbReference type="SMART" id="SM00028">
    <property type="entry name" value="TPR"/>
    <property type="match status" value="8"/>
</dbReference>
<dbReference type="AlphaFoldDB" id="A0A1E5L451"/>
<evidence type="ECO:0000256" key="1">
    <source>
        <dbReference type="ARBA" id="ARBA00022737"/>
    </source>
</evidence>
<evidence type="ECO:0000256" key="2">
    <source>
        <dbReference type="ARBA" id="ARBA00022803"/>
    </source>
</evidence>
<comment type="caution">
    <text evidence="4">The sequence shown here is derived from an EMBL/GenBank/DDBJ whole genome shotgun (WGS) entry which is preliminary data.</text>
</comment>
<dbReference type="PANTHER" id="PTHR45586">
    <property type="entry name" value="TPR REPEAT-CONTAINING PROTEIN PA4667"/>
    <property type="match status" value="1"/>
</dbReference>
<proteinExistence type="predicted"/>
<dbReference type="PANTHER" id="PTHR45586:SF1">
    <property type="entry name" value="LIPOPOLYSACCHARIDE ASSEMBLY PROTEIN B"/>
    <property type="match status" value="1"/>
</dbReference>
<reference evidence="4 5" key="1">
    <citation type="submission" date="2016-09" db="EMBL/GenBank/DDBJ databases">
        <title>Desulfuribacillus arsenicus sp. nov., an obligately anaerobic, dissimilatory arsenic- and antimonate-reducing bacterium isolated from anoxic sediments.</title>
        <authorList>
            <person name="Abin C.A."/>
            <person name="Hollibaugh J.T."/>
        </authorList>
    </citation>
    <scope>NUCLEOTIDE SEQUENCE [LARGE SCALE GENOMIC DNA]</scope>
    <source>
        <strain evidence="4 5">MLFW-2</strain>
    </source>
</reference>
<feature type="repeat" description="TPR" evidence="3">
    <location>
        <begin position="412"/>
        <end position="445"/>
    </location>
</feature>
<dbReference type="Proteomes" id="UP000095255">
    <property type="component" value="Unassembled WGS sequence"/>
</dbReference>
<accession>A0A1E5L451</accession>
<protein>
    <submittedName>
        <fullName evidence="4">Uncharacterized protein</fullName>
    </submittedName>
</protein>
<evidence type="ECO:0000313" key="4">
    <source>
        <dbReference type="EMBL" id="OEH84823.1"/>
    </source>
</evidence>
<dbReference type="RefSeq" id="WP_069702922.1">
    <property type="nucleotide sequence ID" value="NZ_MJAT01000036.1"/>
</dbReference>
<dbReference type="PROSITE" id="PS50005">
    <property type="entry name" value="TPR"/>
    <property type="match status" value="3"/>
</dbReference>
<feature type="repeat" description="TPR" evidence="3">
    <location>
        <begin position="206"/>
        <end position="239"/>
    </location>
</feature>
<name>A0A1E5L451_9FIRM</name>
<dbReference type="SUPFAM" id="SSF81901">
    <property type="entry name" value="HCP-like"/>
    <property type="match status" value="1"/>
</dbReference>
<dbReference type="InterPro" id="IPR051012">
    <property type="entry name" value="CellSynth/LPSAsmb/PSIAsmb"/>
</dbReference>
<feature type="repeat" description="TPR" evidence="3">
    <location>
        <begin position="172"/>
        <end position="205"/>
    </location>
</feature>
<dbReference type="OrthoDB" id="2370959at2"/>
<gene>
    <name evidence="4" type="ORF">BHU72_08305</name>
</gene>